<dbReference type="AlphaFoldDB" id="A0A4Z1JD89"/>
<sequence>MKVEDLSAEELLENLRAAPKENAIDMLERWTKTKKSGAELASTPPVGLPTIPKKPTLSSFVFELSKKGVFPFEMESAAVTSPVNVKKRERKPENKPRIMKLCGLDKLKVAIEERFCKVFYFADGIVSAEDGSKIKQFIKAAIGDIDALKIDKKLFRKMISKIRDRFHTGCEEFLHQWGQDIHDHLSLENISNDIAMCMLHRAFGNSLDLDESILWGRALCFWYIQVYNENGNAERKLRRRNIDKTLLKRIAEAHGPKLDTQGQASIKPCPTNVPIVPLFASHRRRTFAIRSKLRALEVLKKKLMLSKKANKSNIEIGALI</sequence>
<organism evidence="1 2">
    <name type="scientific">Botrytis elliptica</name>
    <dbReference type="NCBI Taxonomy" id="278938"/>
    <lineage>
        <taxon>Eukaryota</taxon>
        <taxon>Fungi</taxon>
        <taxon>Dikarya</taxon>
        <taxon>Ascomycota</taxon>
        <taxon>Pezizomycotina</taxon>
        <taxon>Leotiomycetes</taxon>
        <taxon>Helotiales</taxon>
        <taxon>Sclerotiniaceae</taxon>
        <taxon>Botrytis</taxon>
    </lineage>
</organism>
<keyword evidence="2" id="KW-1185">Reference proteome</keyword>
<evidence type="ECO:0000313" key="2">
    <source>
        <dbReference type="Proteomes" id="UP000297229"/>
    </source>
</evidence>
<gene>
    <name evidence="1" type="ORF">BELL_0546g00040</name>
</gene>
<comment type="caution">
    <text evidence="1">The sequence shown here is derived from an EMBL/GenBank/DDBJ whole genome shotgun (WGS) entry which is preliminary data.</text>
</comment>
<dbReference type="Proteomes" id="UP000297229">
    <property type="component" value="Unassembled WGS sequence"/>
</dbReference>
<reference evidence="1 2" key="1">
    <citation type="submission" date="2017-12" db="EMBL/GenBank/DDBJ databases">
        <title>Comparative genomics of Botrytis spp.</title>
        <authorList>
            <person name="Valero-Jimenez C.A."/>
            <person name="Tapia P."/>
            <person name="Veloso J."/>
            <person name="Silva-Moreno E."/>
            <person name="Staats M."/>
            <person name="Valdes J.H."/>
            <person name="Van Kan J.A.L."/>
        </authorList>
    </citation>
    <scope>NUCLEOTIDE SEQUENCE [LARGE SCALE GENOMIC DNA]</scope>
    <source>
        <strain evidence="1 2">Be9601</strain>
    </source>
</reference>
<proteinExistence type="predicted"/>
<protein>
    <submittedName>
        <fullName evidence="1">Uncharacterized protein</fullName>
    </submittedName>
</protein>
<accession>A0A4Z1JD89</accession>
<evidence type="ECO:0000313" key="1">
    <source>
        <dbReference type="EMBL" id="TGO71655.1"/>
    </source>
</evidence>
<dbReference type="EMBL" id="PQXM01000544">
    <property type="protein sequence ID" value="TGO71655.1"/>
    <property type="molecule type" value="Genomic_DNA"/>
</dbReference>
<name>A0A4Z1JD89_9HELO</name>